<keyword evidence="2" id="KW-1185">Reference proteome</keyword>
<evidence type="ECO:0000313" key="1">
    <source>
        <dbReference type="EMBL" id="AFC85869.1"/>
    </source>
</evidence>
<dbReference type="HOGENOM" id="CLU_2368730_0_0_6"/>
<evidence type="ECO:0000313" key="2">
    <source>
        <dbReference type="Proteomes" id="UP000005234"/>
    </source>
</evidence>
<dbReference type="AlphaFoldDB" id="H8L5W9"/>
<proteinExistence type="predicted"/>
<reference evidence="1" key="1">
    <citation type="submission" date="2012-02" db="EMBL/GenBank/DDBJ databases">
        <title>The complete genome of Frateuria aurantia DSM 6220.</title>
        <authorList>
            <consortium name="US DOE Joint Genome Institute (JGI-PGF)"/>
            <person name="Lucas S."/>
            <person name="Copeland A."/>
            <person name="Lapidus A."/>
            <person name="Glavina del Rio T."/>
            <person name="Dalin E."/>
            <person name="Tice H."/>
            <person name="Bruce D."/>
            <person name="Goodwin L."/>
            <person name="Pitluck S."/>
            <person name="Peters L."/>
            <person name="Ovchinnikova G."/>
            <person name="Teshima H."/>
            <person name="Kyrpides N."/>
            <person name="Mavromatis K."/>
            <person name="Ivanova N."/>
            <person name="Brettin T."/>
            <person name="Detter J.C."/>
            <person name="Han C."/>
            <person name="Larimer F."/>
            <person name="Land M."/>
            <person name="Hauser L."/>
            <person name="Markowitz V."/>
            <person name="Cheng J.-F."/>
            <person name="Hugenholtz P."/>
            <person name="Woyke T."/>
            <person name="Wu D."/>
            <person name="Brambilla E."/>
            <person name="Klenk H.-P."/>
            <person name="Eisen J.A."/>
        </authorList>
    </citation>
    <scope>NUCLEOTIDE SEQUENCE</scope>
    <source>
        <strain evidence="1">DSM 6220</strain>
    </source>
</reference>
<dbReference type="KEGG" id="fau:Fraau_1445"/>
<organism evidence="1 2">
    <name type="scientific">Frateuria aurantia (strain ATCC 33424 / DSM 6220 / KCTC 2777 / LMG 1558 / NBRC 3245 / NCIMB 13370)</name>
    <name type="common">Acetobacter aurantius</name>
    <dbReference type="NCBI Taxonomy" id="767434"/>
    <lineage>
        <taxon>Bacteria</taxon>
        <taxon>Pseudomonadati</taxon>
        <taxon>Pseudomonadota</taxon>
        <taxon>Gammaproteobacteria</taxon>
        <taxon>Lysobacterales</taxon>
        <taxon>Rhodanobacteraceae</taxon>
        <taxon>Frateuria</taxon>
    </lineage>
</organism>
<accession>H8L5W9</accession>
<dbReference type="STRING" id="767434.Fraau_1445"/>
<name>H8L5W9_FRAAD</name>
<dbReference type="Proteomes" id="UP000005234">
    <property type="component" value="Chromosome"/>
</dbReference>
<sequence length="95" mass="10549">MAMTVLERMARDICASTGSHRLIKDEVISGRYTPENFACIMAALTKAPPGWKLVPEQLTEAMDVAAYLDEQNPNAFPSTIWRTFLAAAPEYKEGE</sequence>
<gene>
    <name evidence="1" type="ordered locus">Fraau_1445</name>
</gene>
<dbReference type="EMBL" id="CP003350">
    <property type="protein sequence ID" value="AFC85869.1"/>
    <property type="molecule type" value="Genomic_DNA"/>
</dbReference>
<protein>
    <submittedName>
        <fullName evidence="1">Uncharacterized protein</fullName>
    </submittedName>
</protein>